<dbReference type="Pfam" id="PF00096">
    <property type="entry name" value="zf-C2H2"/>
    <property type="match status" value="1"/>
</dbReference>
<evidence type="ECO:0000313" key="11">
    <source>
        <dbReference type="Proteomes" id="UP001338582"/>
    </source>
</evidence>
<dbReference type="SMART" id="SM00355">
    <property type="entry name" value="ZnF_C2H2"/>
    <property type="match status" value="2"/>
</dbReference>
<comment type="subcellular location">
    <subcellularLocation>
        <location evidence="1">Nucleus</location>
    </subcellularLocation>
</comment>
<sequence length="1137" mass="129543">MSPQPGDSPLPSEGPATKKKKRIVGVFPCPNCSKTFTRADHLSRHFLNHKPKEVYVCEYELTGYVGQPRKCGKTFVRKDLRARHYRRHLAEAEKSDDPSAKLASSKSIDSKFETPKIEHDTPSATQNSPFSFSHKSDTPTTQRVPHPDSNLSQSEQTILPDQNVLAHTSVVSQYVPPGAEISAPELSQNHSAPGFNTLSHESMTRSGVMNTTPHDPSSHYPMTTNQERLNDFQYPLAPQHPAASQRDSFRAASTVPYSEGDIISWLFTDNSLNTGLYQTGGVNLAADQIGHGQEITDYQNHTQIPSEQQIPVGIKTEPSENFQLENQVTPHFQHPYAPNQSDHTIPYIPPTRQMPGPELKGSPNSWPSPFYPAPKDLLYNNGLQDLNYFFNNDNPLEDLLNTSPRDSLSIMGLIPSTVSSTSPSQSNDSNTPRSLTDAATREATMDLFEMNARSITSELNTQKNKQIYVDRKILSKLFDQIPSLDEVYIRSLFPDYQGLTLGDRFCFFLQCYWDTFQPKFSILHRPSFCTETAEPLLLLAMICVGSMYSACSTRYSEQQRKCPELKFCMYILQPLRFTLFQHHQFKSPVRVWILQTLNLLEWCEKNYLLREMHERAHIHHGTTVQLLRRSPFLGGNPAVANKAANSASDTATSGGEDEHSDGVSDLEDQMSSDQTTFNKWVESESMKRITFMTFYLDIMDYIKFRHNPQIPFFQLQLLNLPCDEEQLWNNEEINGSFQKVVKRQRKLQRSSNLLNRGVKDEPNRIRPGMNFLSAMKRILKSQREKVSFVKTSVFVKNILLGGIASLMHLMQQSEFQNSFTALVSPADKTRNSVWKAILVKALDNCEADLFPTHSTLSNESCFRADSLRCKFPMYHLLQIIGLSDINHYDIAIFGGSPKNMSVDATSKDQQLVQRKLHSIWNASHWLKTSNDVANVRSVIHCYWLLWKVMLAPMDDNGKVNDQQWARTWQIEFDFFDIMYPLSVSMLVLWCYTFATYGPESRIFSVKTENWAVQDFRDYNKLTSLSTENGYQYLARLRNELVQATKASPTSKHHVLHQRSSSRAIALEEVMKSYCEKLPILTDQKNISGLCFLVGTTLLKSQWEVIRENAKLIINCGLRSIGKENVHCTDLFDNEFDN</sequence>
<feature type="region of interest" description="Disordered" evidence="8">
    <location>
        <begin position="181"/>
        <end position="200"/>
    </location>
</feature>
<evidence type="ECO:0000256" key="6">
    <source>
        <dbReference type="ARBA" id="ARBA00023242"/>
    </source>
</evidence>
<keyword evidence="3" id="KW-0677">Repeat</keyword>
<evidence type="ECO:0000256" key="7">
    <source>
        <dbReference type="PROSITE-ProRule" id="PRU00042"/>
    </source>
</evidence>
<gene>
    <name evidence="10" type="ORF">PUMCH_000152</name>
</gene>
<dbReference type="PANTHER" id="PTHR40626:SF11">
    <property type="entry name" value="ZINC FINGER PROTEIN YPR022C"/>
    <property type="match status" value="1"/>
</dbReference>
<dbReference type="GO" id="GO:0000978">
    <property type="term" value="F:RNA polymerase II cis-regulatory region sequence-specific DNA binding"/>
    <property type="evidence" value="ECO:0007669"/>
    <property type="project" value="InterPro"/>
</dbReference>
<protein>
    <recommendedName>
        <fullName evidence="9">C2H2-type domain-containing protein</fullName>
    </recommendedName>
</protein>
<feature type="compositionally biased region" description="Basic and acidic residues" evidence="8">
    <location>
        <begin position="89"/>
        <end position="99"/>
    </location>
</feature>
<dbReference type="PANTHER" id="PTHR40626">
    <property type="entry name" value="MIP31509P"/>
    <property type="match status" value="1"/>
</dbReference>
<evidence type="ECO:0000256" key="2">
    <source>
        <dbReference type="ARBA" id="ARBA00022723"/>
    </source>
</evidence>
<dbReference type="Proteomes" id="UP001338582">
    <property type="component" value="Chromosome 1"/>
</dbReference>
<feature type="region of interest" description="Disordered" evidence="8">
    <location>
        <begin position="415"/>
        <end position="436"/>
    </location>
</feature>
<dbReference type="Gene3D" id="3.30.160.60">
    <property type="entry name" value="Classic Zinc Finger"/>
    <property type="match status" value="1"/>
</dbReference>
<dbReference type="GO" id="GO:0008270">
    <property type="term" value="F:zinc ion binding"/>
    <property type="evidence" value="ECO:0007669"/>
    <property type="project" value="UniProtKB-KW"/>
</dbReference>
<dbReference type="EMBL" id="CP138894">
    <property type="protein sequence ID" value="WPK22929.1"/>
    <property type="molecule type" value="Genomic_DNA"/>
</dbReference>
<dbReference type="GO" id="GO:0000785">
    <property type="term" value="C:chromatin"/>
    <property type="evidence" value="ECO:0007669"/>
    <property type="project" value="TreeGrafter"/>
</dbReference>
<dbReference type="InterPro" id="IPR051059">
    <property type="entry name" value="VerF-like"/>
</dbReference>
<proteinExistence type="predicted"/>
<name>A0AAX4H410_9ASCO</name>
<evidence type="ECO:0000256" key="8">
    <source>
        <dbReference type="SAM" id="MobiDB-lite"/>
    </source>
</evidence>
<feature type="region of interest" description="Disordered" evidence="8">
    <location>
        <begin position="643"/>
        <end position="670"/>
    </location>
</feature>
<dbReference type="KEGG" id="asau:88171221"/>
<dbReference type="GO" id="GO:0006351">
    <property type="term" value="P:DNA-templated transcription"/>
    <property type="evidence" value="ECO:0007669"/>
    <property type="project" value="InterPro"/>
</dbReference>
<dbReference type="AlphaFoldDB" id="A0AAX4H410"/>
<feature type="compositionally biased region" description="Polar residues" evidence="8">
    <location>
        <begin position="122"/>
        <end position="154"/>
    </location>
</feature>
<feature type="domain" description="C2H2-type" evidence="9">
    <location>
        <begin position="27"/>
        <end position="54"/>
    </location>
</feature>
<dbReference type="Pfam" id="PF04082">
    <property type="entry name" value="Fungal_trans"/>
    <property type="match status" value="1"/>
</dbReference>
<dbReference type="GeneID" id="88171221"/>
<dbReference type="SUPFAM" id="SSF57667">
    <property type="entry name" value="beta-beta-alpha zinc fingers"/>
    <property type="match status" value="1"/>
</dbReference>
<dbReference type="RefSeq" id="XP_062875316.1">
    <property type="nucleotide sequence ID" value="XM_063019246.1"/>
</dbReference>
<dbReference type="GO" id="GO:0000981">
    <property type="term" value="F:DNA-binding transcription factor activity, RNA polymerase II-specific"/>
    <property type="evidence" value="ECO:0007669"/>
    <property type="project" value="InterPro"/>
</dbReference>
<dbReference type="PROSITE" id="PS00028">
    <property type="entry name" value="ZINC_FINGER_C2H2_1"/>
    <property type="match status" value="1"/>
</dbReference>
<dbReference type="InterPro" id="IPR036236">
    <property type="entry name" value="Znf_C2H2_sf"/>
</dbReference>
<evidence type="ECO:0000256" key="3">
    <source>
        <dbReference type="ARBA" id="ARBA00022737"/>
    </source>
</evidence>
<evidence type="ECO:0000256" key="4">
    <source>
        <dbReference type="ARBA" id="ARBA00022771"/>
    </source>
</evidence>
<feature type="region of interest" description="Disordered" evidence="8">
    <location>
        <begin position="1"/>
        <end position="21"/>
    </location>
</feature>
<evidence type="ECO:0000256" key="5">
    <source>
        <dbReference type="ARBA" id="ARBA00022833"/>
    </source>
</evidence>
<dbReference type="CDD" id="cd12148">
    <property type="entry name" value="fungal_TF_MHR"/>
    <property type="match status" value="1"/>
</dbReference>
<reference evidence="10 11" key="1">
    <citation type="submission" date="2023-10" db="EMBL/GenBank/DDBJ databases">
        <title>Draft Genome Sequence of Candida saopaulonensis from a very Premature Infant with Sepsis.</title>
        <authorList>
            <person name="Ning Y."/>
            <person name="Dai R."/>
            <person name="Xiao M."/>
            <person name="Xu Y."/>
            <person name="Yan Q."/>
            <person name="Zhang L."/>
        </authorList>
    </citation>
    <scope>NUCLEOTIDE SEQUENCE [LARGE SCALE GENOMIC DNA]</scope>
    <source>
        <strain evidence="10 11">19XY460</strain>
    </source>
</reference>
<feature type="compositionally biased region" description="Polar residues" evidence="8">
    <location>
        <begin position="643"/>
        <end position="653"/>
    </location>
</feature>
<feature type="compositionally biased region" description="Basic and acidic residues" evidence="8">
    <location>
        <begin position="108"/>
        <end position="121"/>
    </location>
</feature>
<feature type="region of interest" description="Disordered" evidence="8">
    <location>
        <begin position="205"/>
        <end position="224"/>
    </location>
</feature>
<keyword evidence="11" id="KW-1185">Reference proteome</keyword>
<dbReference type="InterPro" id="IPR007219">
    <property type="entry name" value="XnlR_reg_dom"/>
</dbReference>
<dbReference type="InterPro" id="IPR013087">
    <property type="entry name" value="Znf_C2H2_type"/>
</dbReference>
<keyword evidence="2" id="KW-0479">Metal-binding</keyword>
<feature type="region of interest" description="Disordered" evidence="8">
    <location>
        <begin position="89"/>
        <end position="154"/>
    </location>
</feature>
<keyword evidence="6" id="KW-0539">Nucleus</keyword>
<dbReference type="GO" id="GO:0005634">
    <property type="term" value="C:nucleus"/>
    <property type="evidence" value="ECO:0007669"/>
    <property type="project" value="UniProtKB-SubCell"/>
</dbReference>
<evidence type="ECO:0000313" key="10">
    <source>
        <dbReference type="EMBL" id="WPK22929.1"/>
    </source>
</evidence>
<keyword evidence="5" id="KW-0862">Zinc</keyword>
<feature type="compositionally biased region" description="Polar residues" evidence="8">
    <location>
        <begin position="185"/>
        <end position="200"/>
    </location>
</feature>
<feature type="domain" description="C2H2-type" evidence="9">
    <location>
        <begin position="55"/>
        <end position="93"/>
    </location>
</feature>
<evidence type="ECO:0000259" key="9">
    <source>
        <dbReference type="PROSITE" id="PS50157"/>
    </source>
</evidence>
<feature type="compositionally biased region" description="Low complexity" evidence="8">
    <location>
        <begin position="415"/>
        <end position="432"/>
    </location>
</feature>
<accession>A0AAX4H410</accession>
<evidence type="ECO:0000256" key="1">
    <source>
        <dbReference type="ARBA" id="ARBA00004123"/>
    </source>
</evidence>
<keyword evidence="4 7" id="KW-0863">Zinc-finger</keyword>
<organism evidence="10 11">
    <name type="scientific">Australozyma saopauloensis</name>
    <dbReference type="NCBI Taxonomy" id="291208"/>
    <lineage>
        <taxon>Eukaryota</taxon>
        <taxon>Fungi</taxon>
        <taxon>Dikarya</taxon>
        <taxon>Ascomycota</taxon>
        <taxon>Saccharomycotina</taxon>
        <taxon>Pichiomycetes</taxon>
        <taxon>Metschnikowiaceae</taxon>
        <taxon>Australozyma</taxon>
    </lineage>
</organism>
<dbReference type="PROSITE" id="PS50157">
    <property type="entry name" value="ZINC_FINGER_C2H2_2"/>
    <property type="match status" value="2"/>
</dbReference>